<name>A0A6G0T5Z4_APHGL</name>
<keyword evidence="1" id="KW-0812">Transmembrane</keyword>
<evidence type="ECO:0000313" key="2">
    <source>
        <dbReference type="EMBL" id="KAE9526246.1"/>
    </source>
</evidence>
<dbReference type="AlphaFoldDB" id="A0A6G0T5Z4"/>
<organism evidence="2 3">
    <name type="scientific">Aphis glycines</name>
    <name type="common">Soybean aphid</name>
    <dbReference type="NCBI Taxonomy" id="307491"/>
    <lineage>
        <taxon>Eukaryota</taxon>
        <taxon>Metazoa</taxon>
        <taxon>Ecdysozoa</taxon>
        <taxon>Arthropoda</taxon>
        <taxon>Hexapoda</taxon>
        <taxon>Insecta</taxon>
        <taxon>Pterygota</taxon>
        <taxon>Neoptera</taxon>
        <taxon>Paraneoptera</taxon>
        <taxon>Hemiptera</taxon>
        <taxon>Sternorrhyncha</taxon>
        <taxon>Aphidomorpha</taxon>
        <taxon>Aphidoidea</taxon>
        <taxon>Aphididae</taxon>
        <taxon>Aphidini</taxon>
        <taxon>Aphis</taxon>
        <taxon>Aphis</taxon>
    </lineage>
</organism>
<keyword evidence="1" id="KW-0472">Membrane</keyword>
<comment type="caution">
    <text evidence="2">The sequence shown here is derived from an EMBL/GenBank/DDBJ whole genome shotgun (WGS) entry which is preliminary data.</text>
</comment>
<reference evidence="2 3" key="1">
    <citation type="submission" date="2019-08" db="EMBL/GenBank/DDBJ databases">
        <title>The genome of the soybean aphid Biotype 1, its phylome, world population structure and adaptation to the North American continent.</title>
        <authorList>
            <person name="Giordano R."/>
            <person name="Donthu R.K."/>
            <person name="Hernandez A.G."/>
            <person name="Wright C.L."/>
            <person name="Zimin A.V."/>
        </authorList>
    </citation>
    <scope>NUCLEOTIDE SEQUENCE [LARGE SCALE GENOMIC DNA]</scope>
    <source>
        <tissue evidence="2">Whole aphids</tissue>
    </source>
</reference>
<protein>
    <submittedName>
        <fullName evidence="2">Uncharacterized protein</fullName>
    </submittedName>
</protein>
<sequence length="244" mass="29046">MAWRMCIIKLCYFIDEKNNYFKMCLWLVGKLNVVIFYICCKILSVLYTMQFSKQSKNENIFFFLWTTKHNKTYIEPLRINRYQRFDKQSIVIPARLVKSHSSYLGTTDTNSERNEECIDFTMIITSRNNASISNFGGGFRWKSEYPWCIIETIEIFNFPNVDKIVLVLSKYLKILYKVLHIYYHSSVTISHCRFTYGIIRITLQEFSQFEYYIPTMNTVKHLCGSLNGREPPLQYKSANKTFNE</sequence>
<evidence type="ECO:0000313" key="3">
    <source>
        <dbReference type="Proteomes" id="UP000475862"/>
    </source>
</evidence>
<dbReference type="EMBL" id="VYZN01000055">
    <property type="protein sequence ID" value="KAE9526246.1"/>
    <property type="molecule type" value="Genomic_DNA"/>
</dbReference>
<evidence type="ECO:0000256" key="1">
    <source>
        <dbReference type="SAM" id="Phobius"/>
    </source>
</evidence>
<keyword evidence="1" id="KW-1133">Transmembrane helix</keyword>
<accession>A0A6G0T5Z4</accession>
<dbReference type="Proteomes" id="UP000475862">
    <property type="component" value="Unassembled WGS sequence"/>
</dbReference>
<proteinExistence type="predicted"/>
<gene>
    <name evidence="2" type="ORF">AGLY_013877</name>
</gene>
<feature type="transmembrane region" description="Helical" evidence="1">
    <location>
        <begin position="25"/>
        <end position="47"/>
    </location>
</feature>
<keyword evidence="3" id="KW-1185">Reference proteome</keyword>